<dbReference type="EMBL" id="VRLW01000001">
    <property type="protein sequence ID" value="KAA1257872.1"/>
    <property type="molecule type" value="Genomic_DNA"/>
</dbReference>
<organism evidence="2 3">
    <name type="scientific">Rubripirellula obstinata</name>
    <dbReference type="NCBI Taxonomy" id="406547"/>
    <lineage>
        <taxon>Bacteria</taxon>
        <taxon>Pseudomonadati</taxon>
        <taxon>Planctomycetota</taxon>
        <taxon>Planctomycetia</taxon>
        <taxon>Pirellulales</taxon>
        <taxon>Pirellulaceae</taxon>
        <taxon>Rubripirellula</taxon>
    </lineage>
</organism>
<reference evidence="2 3" key="1">
    <citation type="submission" date="2019-08" db="EMBL/GenBank/DDBJ databases">
        <title>Deep-cultivation of Planctomycetes and their phenomic and genomic characterization uncovers novel biology.</title>
        <authorList>
            <person name="Wiegand S."/>
            <person name="Jogler M."/>
            <person name="Boedeker C."/>
            <person name="Pinto D."/>
            <person name="Vollmers J."/>
            <person name="Rivas-Marin E."/>
            <person name="Kohn T."/>
            <person name="Peeters S.H."/>
            <person name="Heuer A."/>
            <person name="Rast P."/>
            <person name="Oberbeckmann S."/>
            <person name="Bunk B."/>
            <person name="Jeske O."/>
            <person name="Meyerdierks A."/>
            <person name="Storesund J.E."/>
            <person name="Kallscheuer N."/>
            <person name="Luecker S."/>
            <person name="Lage O.M."/>
            <person name="Pohl T."/>
            <person name="Merkel B.J."/>
            <person name="Hornburger P."/>
            <person name="Mueller R.-W."/>
            <person name="Bruemmer F."/>
            <person name="Labrenz M."/>
            <person name="Spormann A.M."/>
            <person name="Op Den Camp H."/>
            <person name="Overmann J."/>
            <person name="Amann R."/>
            <person name="Jetten M.S.M."/>
            <person name="Mascher T."/>
            <person name="Medema M.H."/>
            <person name="Devos D.P."/>
            <person name="Kaster A.-K."/>
            <person name="Ovreas L."/>
            <person name="Rohde M."/>
            <person name="Galperin M.Y."/>
            <person name="Jogler C."/>
        </authorList>
    </citation>
    <scope>NUCLEOTIDE SEQUENCE [LARGE SCALE GENOMIC DNA]</scope>
    <source>
        <strain evidence="2 3">LF1</strain>
    </source>
</reference>
<accession>A0A5B1CCC4</accession>
<sequence>MKIWRDSEPRRVSGRAVRMLQPRTRRGQAAYESVQLWNFAAATQINDRSRGAVKAHCRVRQHPVDVAPRIVSSTSDRRLCRRSLVEERSGVRLFPGATHPAPSFRPSGTGVQPPTRRGPAAYASRLTFLYAIAKNDHSLDFSFASIGFLR</sequence>
<dbReference type="AlphaFoldDB" id="A0A5B1CCC4"/>
<name>A0A5B1CCC4_9BACT</name>
<keyword evidence="3" id="KW-1185">Reference proteome</keyword>
<evidence type="ECO:0000313" key="2">
    <source>
        <dbReference type="EMBL" id="KAA1257872.1"/>
    </source>
</evidence>
<protein>
    <submittedName>
        <fullName evidence="2">Uncharacterized protein</fullName>
    </submittedName>
</protein>
<evidence type="ECO:0000313" key="3">
    <source>
        <dbReference type="Proteomes" id="UP000322699"/>
    </source>
</evidence>
<comment type="caution">
    <text evidence="2">The sequence shown here is derived from an EMBL/GenBank/DDBJ whole genome shotgun (WGS) entry which is preliminary data.</text>
</comment>
<gene>
    <name evidence="2" type="ORF">LF1_03620</name>
</gene>
<feature type="region of interest" description="Disordered" evidence="1">
    <location>
        <begin position="95"/>
        <end position="117"/>
    </location>
</feature>
<dbReference type="Proteomes" id="UP000322699">
    <property type="component" value="Unassembled WGS sequence"/>
</dbReference>
<evidence type="ECO:0000256" key="1">
    <source>
        <dbReference type="SAM" id="MobiDB-lite"/>
    </source>
</evidence>
<proteinExistence type="predicted"/>